<keyword evidence="7" id="KW-1185">Reference proteome</keyword>
<reference evidence="6 7" key="1">
    <citation type="submission" date="2022-08" db="EMBL/GenBank/DDBJ databases">
        <title>Reclassification of Massilia species as members of the genera Telluria, Duganella, Pseudoduganella, Mokoshia gen. nov. and Zemynaea gen. nov. using orthogonal and non-orthogonal genome-based approaches.</title>
        <authorList>
            <person name="Bowman J.P."/>
        </authorList>
    </citation>
    <scope>NUCLEOTIDE SEQUENCE [LARGE SCALE GENOMIC DNA]</scope>
    <source>
        <strain evidence="6 7">LMG 28164</strain>
    </source>
</reference>
<keyword evidence="3" id="KW-0804">Transcription</keyword>
<evidence type="ECO:0000313" key="6">
    <source>
        <dbReference type="EMBL" id="MCS0590587.1"/>
    </source>
</evidence>
<proteinExistence type="predicted"/>
<dbReference type="PRINTS" id="PR00455">
    <property type="entry name" value="HTHTETR"/>
</dbReference>
<dbReference type="PANTHER" id="PTHR30055:SF234">
    <property type="entry name" value="HTH-TYPE TRANSCRIPTIONAL REGULATOR BETI"/>
    <property type="match status" value="1"/>
</dbReference>
<dbReference type="InterPro" id="IPR050109">
    <property type="entry name" value="HTH-type_TetR-like_transc_reg"/>
</dbReference>
<evidence type="ECO:0000313" key="7">
    <source>
        <dbReference type="Proteomes" id="UP001205560"/>
    </source>
</evidence>
<gene>
    <name evidence="6" type="ORF">NX782_15435</name>
</gene>
<dbReference type="InterPro" id="IPR049445">
    <property type="entry name" value="TetR_SbtR-like_C"/>
</dbReference>
<evidence type="ECO:0000256" key="1">
    <source>
        <dbReference type="ARBA" id="ARBA00023015"/>
    </source>
</evidence>
<dbReference type="PROSITE" id="PS50977">
    <property type="entry name" value="HTH_TETR_2"/>
    <property type="match status" value="1"/>
</dbReference>
<feature type="DNA-binding region" description="H-T-H motif" evidence="4">
    <location>
        <begin position="34"/>
        <end position="53"/>
    </location>
</feature>
<feature type="domain" description="HTH tetR-type" evidence="5">
    <location>
        <begin position="12"/>
        <end position="71"/>
    </location>
</feature>
<dbReference type="PANTHER" id="PTHR30055">
    <property type="entry name" value="HTH-TYPE TRANSCRIPTIONAL REGULATOR RUTR"/>
    <property type="match status" value="1"/>
</dbReference>
<protein>
    <submittedName>
        <fullName evidence="6">TetR/AcrR family transcriptional regulator</fullName>
    </submittedName>
</protein>
<evidence type="ECO:0000256" key="2">
    <source>
        <dbReference type="ARBA" id="ARBA00023125"/>
    </source>
</evidence>
<keyword evidence="1" id="KW-0805">Transcription regulation</keyword>
<dbReference type="InterPro" id="IPR009057">
    <property type="entry name" value="Homeodomain-like_sf"/>
</dbReference>
<dbReference type="InterPro" id="IPR036271">
    <property type="entry name" value="Tet_transcr_reg_TetR-rel_C_sf"/>
</dbReference>
<dbReference type="RefSeq" id="WP_258846366.1">
    <property type="nucleotide sequence ID" value="NZ_JANUGX010000018.1"/>
</dbReference>
<accession>A0ABT2A8T6</accession>
<dbReference type="Pfam" id="PF00440">
    <property type="entry name" value="TetR_N"/>
    <property type="match status" value="1"/>
</dbReference>
<evidence type="ECO:0000256" key="4">
    <source>
        <dbReference type="PROSITE-ProRule" id="PRU00335"/>
    </source>
</evidence>
<dbReference type="Pfam" id="PF21597">
    <property type="entry name" value="TetR_C_43"/>
    <property type="match status" value="1"/>
</dbReference>
<comment type="caution">
    <text evidence="6">The sequence shown here is derived from an EMBL/GenBank/DDBJ whole genome shotgun (WGS) entry which is preliminary data.</text>
</comment>
<keyword evidence="2 4" id="KW-0238">DNA-binding</keyword>
<dbReference type="Gene3D" id="1.10.357.10">
    <property type="entry name" value="Tetracycline Repressor, domain 2"/>
    <property type="match status" value="1"/>
</dbReference>
<name>A0ABT2A8T6_9BURK</name>
<evidence type="ECO:0000259" key="5">
    <source>
        <dbReference type="PROSITE" id="PS50977"/>
    </source>
</evidence>
<evidence type="ECO:0000256" key="3">
    <source>
        <dbReference type="ARBA" id="ARBA00023163"/>
    </source>
</evidence>
<sequence>MEQKTKLRADAQQNRERIIAAAEEVFMEQGNATSLEAVAKRAGVGIGTLYRRFATRDALLAAAYSDRLLAIAQTFREGMGQLDARSALRAYVEDMVTHINIYEGLAASIGMVLQSGTPGCQAVGEVGAILLGRAQQCGAVRADVAYTDLVYIITAISLAIEQERASPARIAHLVSIFFEGVYSK</sequence>
<dbReference type="SUPFAM" id="SSF46689">
    <property type="entry name" value="Homeodomain-like"/>
    <property type="match status" value="1"/>
</dbReference>
<dbReference type="InterPro" id="IPR001647">
    <property type="entry name" value="HTH_TetR"/>
</dbReference>
<dbReference type="Proteomes" id="UP001205560">
    <property type="component" value="Unassembled WGS sequence"/>
</dbReference>
<organism evidence="6 7">
    <name type="scientific">Massilia norwichensis</name>
    <dbReference type="NCBI Taxonomy" id="1442366"/>
    <lineage>
        <taxon>Bacteria</taxon>
        <taxon>Pseudomonadati</taxon>
        <taxon>Pseudomonadota</taxon>
        <taxon>Betaproteobacteria</taxon>
        <taxon>Burkholderiales</taxon>
        <taxon>Oxalobacteraceae</taxon>
        <taxon>Telluria group</taxon>
        <taxon>Massilia</taxon>
    </lineage>
</organism>
<dbReference type="EMBL" id="JANUGX010000018">
    <property type="protein sequence ID" value="MCS0590587.1"/>
    <property type="molecule type" value="Genomic_DNA"/>
</dbReference>
<dbReference type="SUPFAM" id="SSF48498">
    <property type="entry name" value="Tetracyclin repressor-like, C-terminal domain"/>
    <property type="match status" value="1"/>
</dbReference>